<gene>
    <name evidence="1" type="ORF">PSHT_12746</name>
</gene>
<dbReference type="VEuPathDB" id="FungiDB:PSHT_12746"/>
<proteinExistence type="predicted"/>
<organism evidence="1 2">
    <name type="scientific">Puccinia striiformis</name>
    <dbReference type="NCBI Taxonomy" id="27350"/>
    <lineage>
        <taxon>Eukaryota</taxon>
        <taxon>Fungi</taxon>
        <taxon>Dikarya</taxon>
        <taxon>Basidiomycota</taxon>
        <taxon>Pucciniomycotina</taxon>
        <taxon>Pucciniomycetes</taxon>
        <taxon>Pucciniales</taxon>
        <taxon>Pucciniaceae</taxon>
        <taxon>Puccinia</taxon>
    </lineage>
</organism>
<dbReference type="Proteomes" id="UP000238274">
    <property type="component" value="Unassembled WGS sequence"/>
</dbReference>
<comment type="caution">
    <text evidence="1">The sequence shown here is derived from an EMBL/GenBank/DDBJ whole genome shotgun (WGS) entry which is preliminary data.</text>
</comment>
<dbReference type="PANTHER" id="PTHR33069">
    <property type="entry name" value="CHROMOSOME 7, WHOLE GENOME SHOTGUN SEQUENCE-RELATED"/>
    <property type="match status" value="1"/>
</dbReference>
<dbReference type="PANTHER" id="PTHR33069:SF3">
    <property type="entry name" value="DYNEIN HEAVY CHAIN TAIL DOMAIN-CONTAINING PROTEIN"/>
    <property type="match status" value="1"/>
</dbReference>
<reference evidence="2" key="2">
    <citation type="journal article" date="2018" name="BMC Genomics">
        <title>Genomic insights into host adaptation between the wheat stripe rust pathogen (Puccinia striiformis f. sp. tritici) and the barley stripe rust pathogen (Puccinia striiformis f. sp. hordei).</title>
        <authorList>
            <person name="Xia C."/>
            <person name="Wang M."/>
            <person name="Yin C."/>
            <person name="Cornejo O.E."/>
            <person name="Hulbert S.H."/>
            <person name="Chen X."/>
        </authorList>
    </citation>
    <scope>NUCLEOTIDE SEQUENCE [LARGE SCALE GENOMIC DNA]</scope>
    <source>
        <strain evidence="2">93TX-2</strain>
    </source>
</reference>
<reference evidence="1 2" key="1">
    <citation type="submission" date="2017-12" db="EMBL/GenBank/DDBJ databases">
        <title>Gene loss provides genomic basis for host adaptation in cereal stripe rust fungi.</title>
        <authorList>
            <person name="Xia C."/>
        </authorList>
    </citation>
    <scope>NUCLEOTIDE SEQUENCE [LARGE SCALE GENOMIC DNA]</scope>
    <source>
        <strain evidence="1 2">93TX-2</strain>
    </source>
</reference>
<protein>
    <submittedName>
        <fullName evidence="1">Uncharacterized protein</fullName>
    </submittedName>
</protein>
<dbReference type="OrthoDB" id="2497263at2759"/>
<dbReference type="EMBL" id="PKSM01000239">
    <property type="protein sequence ID" value="POW01009.1"/>
    <property type="molecule type" value="Genomic_DNA"/>
</dbReference>
<name>A0A2S4UUP7_9BASI</name>
<dbReference type="VEuPathDB" id="FungiDB:PSTT_05418"/>
<accession>A0A2S4UUP7</accession>
<evidence type="ECO:0000313" key="2">
    <source>
        <dbReference type="Proteomes" id="UP000238274"/>
    </source>
</evidence>
<keyword evidence="2" id="KW-1185">Reference proteome</keyword>
<reference evidence="2" key="3">
    <citation type="journal article" date="2018" name="Mol. Plant Microbe Interact.">
        <title>Genome sequence resources for the wheat stripe rust pathogen (Puccinia striiformis f. sp. tritici) and the barley stripe rust pathogen (Puccinia striiformis f. sp. hordei).</title>
        <authorList>
            <person name="Xia C."/>
            <person name="Wang M."/>
            <person name="Yin C."/>
            <person name="Cornejo O.E."/>
            <person name="Hulbert S.H."/>
            <person name="Chen X."/>
        </authorList>
    </citation>
    <scope>NUCLEOTIDE SEQUENCE [LARGE SCALE GENOMIC DNA]</scope>
    <source>
        <strain evidence="2">93TX-2</strain>
    </source>
</reference>
<evidence type="ECO:0000313" key="1">
    <source>
        <dbReference type="EMBL" id="POW01009.1"/>
    </source>
</evidence>
<sequence>MGIFTSASDFPSVAEFEAFKASCKIKNSFDYFFHELIEYFTDFHLYNHDPQWREGRETQTLSSAELHAQDASLIELRTTVLPSLRQKLIHLCESIDVPDLGENPMPNLIEVLNLVREIRPCLEALNTFLDFLALIVFDLCQINQTNDHNRQGLKTFRSHFLLHELRQLLEALTNRLFHFAVDVLDAWQSYHKDQFGSDSITKLIDVKTKLTERTAKTAIDIDKVIEFAKQSDFELIQQGWRVLVNGLESNLIGLTTQIDSANQLQQTDHTQSDHGRPQDNSLRQHIAQLARSTVPLVKLARLYLNKLSNTTITKLPFRIEDTMSSAEIGALQNSTSLLYASISTLTQSLVWIYDHNNLGGQIESIRQFGIAPLTAFDSSIIMLSFHLVPTNPTLAWSGNLFKAWFSDLRSQFNLAWVNVVIAINVFESVTQRL</sequence>
<dbReference type="AlphaFoldDB" id="A0A2S4UUP7"/>